<dbReference type="InterPro" id="IPR036291">
    <property type="entry name" value="NAD(P)-bd_dom_sf"/>
</dbReference>
<evidence type="ECO:0000256" key="1">
    <source>
        <dbReference type="ARBA" id="ARBA00005854"/>
    </source>
</evidence>
<evidence type="ECO:0000313" key="5">
    <source>
        <dbReference type="EMBL" id="OGZ19115.1"/>
    </source>
</evidence>
<reference evidence="5 6" key="1">
    <citation type="journal article" date="2016" name="Nat. Commun.">
        <title>Thousands of microbial genomes shed light on interconnected biogeochemical processes in an aquifer system.</title>
        <authorList>
            <person name="Anantharaman K."/>
            <person name="Brown C.T."/>
            <person name="Hug L.A."/>
            <person name="Sharon I."/>
            <person name="Castelle C.J."/>
            <person name="Probst A.J."/>
            <person name="Thomas B.C."/>
            <person name="Singh A."/>
            <person name="Wilkins M.J."/>
            <person name="Karaoz U."/>
            <person name="Brodie E.L."/>
            <person name="Williams K.H."/>
            <person name="Hubbard S.S."/>
            <person name="Banfield J.F."/>
        </authorList>
    </citation>
    <scope>NUCLEOTIDE SEQUENCE [LARGE SCALE GENOMIC DNA]</scope>
</reference>
<keyword evidence="2" id="KW-0560">Oxidoreductase</keyword>
<proteinExistence type="inferred from homology"/>
<accession>A0A1G2E063</accession>
<dbReference type="InterPro" id="IPR029752">
    <property type="entry name" value="D-isomer_DH_CS1"/>
</dbReference>
<gene>
    <name evidence="5" type="ORF">A2494_01950</name>
</gene>
<dbReference type="AlphaFoldDB" id="A0A1G2E063"/>
<dbReference type="InterPro" id="IPR058205">
    <property type="entry name" value="D-LDH-like"/>
</dbReference>
<dbReference type="PANTHER" id="PTHR43026">
    <property type="entry name" value="2-HYDROXYACID DEHYDROGENASE HOMOLOG 1-RELATED"/>
    <property type="match status" value="1"/>
</dbReference>
<feature type="non-terminal residue" evidence="5">
    <location>
        <position position="249"/>
    </location>
</feature>
<dbReference type="Pfam" id="PF02826">
    <property type="entry name" value="2-Hacid_dh_C"/>
    <property type="match status" value="1"/>
</dbReference>
<comment type="caution">
    <text evidence="5">The sequence shown here is derived from an EMBL/GenBank/DDBJ whole genome shotgun (WGS) entry which is preliminary data.</text>
</comment>
<organism evidence="5 6">
    <name type="scientific">Candidatus Lloydbacteria bacterium RIFOXYC12_FULL_46_25</name>
    <dbReference type="NCBI Taxonomy" id="1798670"/>
    <lineage>
        <taxon>Bacteria</taxon>
        <taxon>Candidatus Lloydiibacteriota</taxon>
    </lineage>
</organism>
<feature type="domain" description="D-isomer specific 2-hydroxyacid dehydrogenase NAD-binding" evidence="4">
    <location>
        <begin position="106"/>
        <end position="248"/>
    </location>
</feature>
<evidence type="ECO:0000256" key="3">
    <source>
        <dbReference type="ARBA" id="ARBA00023027"/>
    </source>
</evidence>
<dbReference type="GO" id="GO:0051287">
    <property type="term" value="F:NAD binding"/>
    <property type="evidence" value="ECO:0007669"/>
    <property type="project" value="InterPro"/>
</dbReference>
<dbReference type="PROSITE" id="PS00670">
    <property type="entry name" value="D_2_HYDROXYACID_DH_2"/>
    <property type="match status" value="1"/>
</dbReference>
<dbReference type="SUPFAM" id="SSF52283">
    <property type="entry name" value="Formate/glycerate dehydrogenase catalytic domain-like"/>
    <property type="match status" value="1"/>
</dbReference>
<dbReference type="PANTHER" id="PTHR43026:SF1">
    <property type="entry name" value="2-HYDROXYACID DEHYDROGENASE HOMOLOG 1-RELATED"/>
    <property type="match status" value="1"/>
</dbReference>
<evidence type="ECO:0000256" key="2">
    <source>
        <dbReference type="ARBA" id="ARBA00023002"/>
    </source>
</evidence>
<dbReference type="InterPro" id="IPR029753">
    <property type="entry name" value="D-isomer_DH_CS"/>
</dbReference>
<dbReference type="GO" id="GO:0008720">
    <property type="term" value="F:D-lactate dehydrogenase (NAD+) activity"/>
    <property type="evidence" value="ECO:0007669"/>
    <property type="project" value="TreeGrafter"/>
</dbReference>
<sequence>MRIAYFYNEEWEKEFVSSRFPEDSFNFFKGSTVDNPDAVDTDADVLSVFVNSKVDGALLDKFPKARLIAARSTGFDHIDVAEVVRRGGVTANVPTYGEHTVAEFAMALLLSLSRRIYDAYRRIETTGSFSQDGLRGFDLRGRTIGVVGTGHIGAHMIKMARGFDMNVIAFDVHQNEELAAQLGFRYVSFDDLLAGSDVISLHAPYNPHTHHMINQDNVGKIKRGAYIINTARGGLIDTAALVRGLEEGI</sequence>
<dbReference type="Gene3D" id="3.40.50.720">
    <property type="entry name" value="NAD(P)-binding Rossmann-like Domain"/>
    <property type="match status" value="2"/>
</dbReference>
<comment type="similarity">
    <text evidence="1">Belongs to the D-isomer specific 2-hydroxyacid dehydrogenase family.</text>
</comment>
<dbReference type="EMBL" id="MHLU01000069">
    <property type="protein sequence ID" value="OGZ19115.1"/>
    <property type="molecule type" value="Genomic_DNA"/>
</dbReference>
<keyword evidence="3" id="KW-0520">NAD</keyword>
<dbReference type="SUPFAM" id="SSF51735">
    <property type="entry name" value="NAD(P)-binding Rossmann-fold domains"/>
    <property type="match status" value="1"/>
</dbReference>
<dbReference type="InterPro" id="IPR006140">
    <property type="entry name" value="D-isomer_DH_NAD-bd"/>
</dbReference>
<evidence type="ECO:0000259" key="4">
    <source>
        <dbReference type="Pfam" id="PF02826"/>
    </source>
</evidence>
<name>A0A1G2E063_9BACT</name>
<evidence type="ECO:0000313" key="6">
    <source>
        <dbReference type="Proteomes" id="UP000178106"/>
    </source>
</evidence>
<dbReference type="PROSITE" id="PS00065">
    <property type="entry name" value="D_2_HYDROXYACID_DH_1"/>
    <property type="match status" value="1"/>
</dbReference>
<dbReference type="Proteomes" id="UP000178106">
    <property type="component" value="Unassembled WGS sequence"/>
</dbReference>
<protein>
    <recommendedName>
        <fullName evidence="4">D-isomer specific 2-hydroxyacid dehydrogenase NAD-binding domain-containing protein</fullName>
    </recommendedName>
</protein>